<keyword evidence="3" id="KW-1185">Reference proteome</keyword>
<dbReference type="EMBL" id="CP015163">
    <property type="protein sequence ID" value="AXB44781.1"/>
    <property type="molecule type" value="Genomic_DNA"/>
</dbReference>
<proteinExistence type="predicted"/>
<evidence type="ECO:0000313" key="2">
    <source>
        <dbReference type="EMBL" id="AXB44781.1"/>
    </source>
</evidence>
<gene>
    <name evidence="2" type="ORF">A4R43_21645</name>
</gene>
<protein>
    <recommendedName>
        <fullName evidence="4">DUF3558 domain-containing protein</fullName>
    </recommendedName>
</protein>
<dbReference type="OrthoDB" id="3677989at2"/>
<organism evidence="2 3">
    <name type="scientific">Amycolatopsis albispora</name>
    <dbReference type="NCBI Taxonomy" id="1804986"/>
    <lineage>
        <taxon>Bacteria</taxon>
        <taxon>Bacillati</taxon>
        <taxon>Actinomycetota</taxon>
        <taxon>Actinomycetes</taxon>
        <taxon>Pseudonocardiales</taxon>
        <taxon>Pseudonocardiaceae</taxon>
        <taxon>Amycolatopsis</taxon>
    </lineage>
</organism>
<evidence type="ECO:0000256" key="1">
    <source>
        <dbReference type="SAM" id="MobiDB-lite"/>
    </source>
</evidence>
<dbReference type="Proteomes" id="UP000250434">
    <property type="component" value="Chromosome"/>
</dbReference>
<evidence type="ECO:0000313" key="3">
    <source>
        <dbReference type="Proteomes" id="UP000250434"/>
    </source>
</evidence>
<dbReference type="RefSeq" id="WP_113694037.1">
    <property type="nucleotide sequence ID" value="NZ_CP015163.1"/>
</dbReference>
<name>A0A344L9Q7_9PSEU</name>
<dbReference type="AlphaFoldDB" id="A0A344L9Q7"/>
<reference evidence="2 3" key="1">
    <citation type="submission" date="2016-04" db="EMBL/GenBank/DDBJ databases">
        <title>Complete genome sequence and analysis of deep-sea sediment isolate, Amycolatopsis sp. WP1.</title>
        <authorList>
            <person name="Wang H."/>
            <person name="Chen S."/>
            <person name="Wu Q."/>
        </authorList>
    </citation>
    <scope>NUCLEOTIDE SEQUENCE [LARGE SCALE GENOMIC DNA]</scope>
    <source>
        <strain evidence="2 3">WP1</strain>
    </source>
</reference>
<accession>A0A344L9Q7</accession>
<feature type="region of interest" description="Disordered" evidence="1">
    <location>
        <begin position="1"/>
        <end position="28"/>
    </location>
</feature>
<sequence>MDAFGTEAGTERAKEDFRRRATPQDEQVSGLGFGAEARWLDPDGGEVGCRLMILDDNVVLSVFYVSGKNDPPRGEQCRTRATELATQLYSAIQPQ</sequence>
<feature type="compositionally biased region" description="Basic and acidic residues" evidence="1">
    <location>
        <begin position="9"/>
        <end position="23"/>
    </location>
</feature>
<evidence type="ECO:0008006" key="4">
    <source>
        <dbReference type="Google" id="ProtNLM"/>
    </source>
</evidence>
<dbReference type="KEGG" id="aab:A4R43_21645"/>